<sequence length="706" mass="81869">MNLEFKSITLRNFLSFGNVEETIPLNKELYQVIVGMNRDKSDSSSDRNGVGKSTIFEALHYAMFGKSIGNKITLGDLINNINKKNMVVTLVFEKNGIEYTIQRGRSPNFLKFFKNGDQVVSDESQGDSRETQKEIEKVLGMNEDIYNQIVCLSCKVPIFTDQTTANQKNIIEHILGINIISEKIECLKALIKETKNSLNNEQFKYNTIKTQNDSLLMSINKQISDMNVAKEKWELGISQQIKIAEEQIFQMKKIDIDEELKNFQLLENYLKQEGVNQQNQQLKDSLNKQISEKEIFIKNYQIRINDLLKYDFVTEKQNILHNEIENAEQIKYSIEENQYKTRKTFKEQNLDYNFHRIAKEIEKKETELANIKEDICPTCGHPMSVEAVNKLREEKKDELDKLRNEYHKIDMEILETNHFLNSFVPRTFEFKPVSFNNMNSLLEKENELNQLKIKLEETAKEYTELKEQEKKIVIVDLGIKPVTHYSNIQEALQHQAKLESLNVTINSLKNQLLTNPFEQQEKSIEELKNNLQVLDDTNLKNIQDDLMHQEVLLKLLNSPSSFIRTTILEKSLEFLNSKIMQYLEQLGSLHVISFNSDMSITIEYMGIKYGYVSTGEMGRITLALTLAFRDVWETLNNCKINLFAMDEVIDRIGLDTSGVEMTVNALQRKNDKNIMLVTHNDTLINQAPKLLTLIKENGFTEIIGNE</sequence>
<evidence type="ECO:0000313" key="3">
    <source>
        <dbReference type="EMBL" id="DAF56649.1"/>
    </source>
</evidence>
<dbReference type="PANTHER" id="PTHR32114">
    <property type="entry name" value="ABC TRANSPORTER ABCH.3"/>
    <property type="match status" value="1"/>
</dbReference>
<protein>
    <submittedName>
        <fullName evidence="3">STRUCTURAL MAINTENANCE OF CHROMOSOMES PROTEIN</fullName>
    </submittedName>
</protein>
<dbReference type="Gene3D" id="3.40.50.300">
    <property type="entry name" value="P-loop containing nucleotide triphosphate hydrolases"/>
    <property type="match status" value="2"/>
</dbReference>
<feature type="domain" description="Rad50/SbcC-type AAA" evidence="2">
    <location>
        <begin position="7"/>
        <end position="292"/>
    </location>
</feature>
<keyword evidence="1" id="KW-0175">Coiled coil</keyword>
<dbReference type="GO" id="GO:0006302">
    <property type="term" value="P:double-strand break repair"/>
    <property type="evidence" value="ECO:0007669"/>
    <property type="project" value="InterPro"/>
</dbReference>
<dbReference type="Pfam" id="PF13476">
    <property type="entry name" value="AAA_23"/>
    <property type="match status" value="1"/>
</dbReference>
<accession>A0A8S5T058</accession>
<dbReference type="InterPro" id="IPR027417">
    <property type="entry name" value="P-loop_NTPase"/>
</dbReference>
<evidence type="ECO:0000256" key="1">
    <source>
        <dbReference type="SAM" id="Coils"/>
    </source>
</evidence>
<evidence type="ECO:0000259" key="2">
    <source>
        <dbReference type="Pfam" id="PF13476"/>
    </source>
</evidence>
<organism evidence="3">
    <name type="scientific">Myoviridae sp. ctWb16</name>
    <dbReference type="NCBI Taxonomy" id="2827690"/>
    <lineage>
        <taxon>Viruses</taxon>
        <taxon>Duplodnaviria</taxon>
        <taxon>Heunggongvirae</taxon>
        <taxon>Uroviricota</taxon>
        <taxon>Caudoviricetes</taxon>
    </lineage>
</organism>
<name>A0A8S5T058_9CAUD</name>
<dbReference type="SUPFAM" id="SSF75712">
    <property type="entry name" value="Rad50 coiled-coil Zn hook"/>
    <property type="match status" value="1"/>
</dbReference>
<proteinExistence type="predicted"/>
<dbReference type="GO" id="GO:0016887">
    <property type="term" value="F:ATP hydrolysis activity"/>
    <property type="evidence" value="ECO:0007669"/>
    <property type="project" value="InterPro"/>
</dbReference>
<dbReference type="EMBL" id="BK032721">
    <property type="protein sequence ID" value="DAF56649.1"/>
    <property type="molecule type" value="Genomic_DNA"/>
</dbReference>
<dbReference type="InterPro" id="IPR038729">
    <property type="entry name" value="Rad50/SbcC_AAA"/>
</dbReference>
<feature type="coiled-coil region" evidence="1">
    <location>
        <begin position="438"/>
        <end position="537"/>
    </location>
</feature>
<dbReference type="SUPFAM" id="SSF52540">
    <property type="entry name" value="P-loop containing nucleoside triphosphate hydrolases"/>
    <property type="match status" value="1"/>
</dbReference>
<dbReference type="PANTHER" id="PTHR32114:SF2">
    <property type="entry name" value="ABC TRANSPORTER ABCH.3"/>
    <property type="match status" value="1"/>
</dbReference>
<feature type="coiled-coil region" evidence="1">
    <location>
        <begin position="354"/>
        <end position="412"/>
    </location>
</feature>
<reference evidence="3" key="1">
    <citation type="journal article" date="2021" name="Proc. Natl. Acad. Sci. U.S.A.">
        <title>A Catalog of Tens of Thousands of Viruses from Human Metagenomes Reveals Hidden Associations with Chronic Diseases.</title>
        <authorList>
            <person name="Tisza M.J."/>
            <person name="Buck C.B."/>
        </authorList>
    </citation>
    <scope>NUCLEOTIDE SEQUENCE</scope>
    <source>
        <strain evidence="3">CtWb16</strain>
    </source>
</reference>